<feature type="transmembrane region" description="Helical" evidence="2">
    <location>
        <begin position="195"/>
        <end position="220"/>
    </location>
</feature>
<dbReference type="EMBL" id="OU892279">
    <property type="protein sequence ID" value="CAG9765957.1"/>
    <property type="molecule type" value="Genomic_DNA"/>
</dbReference>
<dbReference type="SMART" id="SM00257">
    <property type="entry name" value="LysM"/>
    <property type="match status" value="1"/>
</dbReference>
<dbReference type="SUPFAM" id="SSF54106">
    <property type="entry name" value="LysM domain"/>
    <property type="match status" value="1"/>
</dbReference>
<feature type="compositionally biased region" description="Basic residues" evidence="1">
    <location>
        <begin position="1"/>
        <end position="13"/>
    </location>
</feature>
<keyword evidence="2" id="KW-0472">Membrane</keyword>
<evidence type="ECO:0000256" key="1">
    <source>
        <dbReference type="SAM" id="MobiDB-lite"/>
    </source>
</evidence>
<evidence type="ECO:0000313" key="5">
    <source>
        <dbReference type="Proteomes" id="UP001152799"/>
    </source>
</evidence>
<keyword evidence="2" id="KW-0812">Transmembrane</keyword>
<dbReference type="Proteomes" id="UP001152799">
    <property type="component" value="Chromosome 3"/>
</dbReference>
<dbReference type="CDD" id="cd00118">
    <property type="entry name" value="LysM"/>
    <property type="match status" value="1"/>
</dbReference>
<dbReference type="AlphaFoldDB" id="A0A9N9MJC9"/>
<dbReference type="InterPro" id="IPR036779">
    <property type="entry name" value="LysM_dom_sf"/>
</dbReference>
<feature type="domain" description="LysM" evidence="3">
    <location>
        <begin position="46"/>
        <end position="90"/>
    </location>
</feature>
<sequence>MMKQRQKNKYKHIDKRDKASGSSSDDGEETELFVRNKSPKKEIPTLEKSIEEGDTLQSIAIRYHCTIEDLKRLNNIHKENEIYARRTIKVPHRPFTEALATVHSGSTTSPIEMTEPSTSKLIDIDMLETKLTQQQSVVNQIIFNSNFSNKTSDRMEDSTVLDSNEDVSLLPEYMHLPQSDPIISRLSCNGSDWDISFPALIVCIVLVIFAVPIIYVFYIAEHPEIYLNHTSEWRNGS</sequence>
<reference evidence="4" key="1">
    <citation type="submission" date="2022-01" db="EMBL/GenBank/DDBJ databases">
        <authorList>
            <person name="King R."/>
        </authorList>
    </citation>
    <scope>NUCLEOTIDE SEQUENCE</scope>
</reference>
<dbReference type="InterPro" id="IPR018392">
    <property type="entry name" value="LysM"/>
</dbReference>
<dbReference type="Pfam" id="PF01476">
    <property type="entry name" value="LysM"/>
    <property type="match status" value="1"/>
</dbReference>
<organism evidence="4 5">
    <name type="scientific">Ceutorhynchus assimilis</name>
    <name type="common">cabbage seed weevil</name>
    <dbReference type="NCBI Taxonomy" id="467358"/>
    <lineage>
        <taxon>Eukaryota</taxon>
        <taxon>Metazoa</taxon>
        <taxon>Ecdysozoa</taxon>
        <taxon>Arthropoda</taxon>
        <taxon>Hexapoda</taxon>
        <taxon>Insecta</taxon>
        <taxon>Pterygota</taxon>
        <taxon>Neoptera</taxon>
        <taxon>Endopterygota</taxon>
        <taxon>Coleoptera</taxon>
        <taxon>Polyphaga</taxon>
        <taxon>Cucujiformia</taxon>
        <taxon>Curculionidae</taxon>
        <taxon>Ceutorhynchinae</taxon>
        <taxon>Ceutorhynchus</taxon>
    </lineage>
</organism>
<evidence type="ECO:0000256" key="2">
    <source>
        <dbReference type="SAM" id="Phobius"/>
    </source>
</evidence>
<keyword evidence="5" id="KW-1185">Reference proteome</keyword>
<dbReference type="PANTHER" id="PTHR20932">
    <property type="entry name" value="LYSM AND PUTATIVE PEPTIDOGLYCAN-BINDING DOMAIN-CONTAINING PROTEIN"/>
    <property type="match status" value="1"/>
</dbReference>
<dbReference type="PROSITE" id="PS51782">
    <property type="entry name" value="LYSM"/>
    <property type="match status" value="1"/>
</dbReference>
<dbReference type="InterPro" id="IPR045030">
    <property type="entry name" value="LYSM1-4"/>
</dbReference>
<name>A0A9N9MJC9_9CUCU</name>
<accession>A0A9N9MJC9</accession>
<protein>
    <recommendedName>
        <fullName evidence="3">LysM domain-containing protein</fullName>
    </recommendedName>
</protein>
<feature type="region of interest" description="Disordered" evidence="1">
    <location>
        <begin position="1"/>
        <end position="40"/>
    </location>
</feature>
<gene>
    <name evidence="4" type="ORF">CEUTPL_LOCUS6552</name>
</gene>
<evidence type="ECO:0000313" key="4">
    <source>
        <dbReference type="EMBL" id="CAG9765957.1"/>
    </source>
</evidence>
<dbReference type="OrthoDB" id="538216at2759"/>
<dbReference type="PANTHER" id="PTHR20932:SF13">
    <property type="entry name" value="LD36653P"/>
    <property type="match status" value="1"/>
</dbReference>
<proteinExistence type="predicted"/>
<evidence type="ECO:0000259" key="3">
    <source>
        <dbReference type="PROSITE" id="PS51782"/>
    </source>
</evidence>
<dbReference type="Gene3D" id="3.10.350.10">
    <property type="entry name" value="LysM domain"/>
    <property type="match status" value="1"/>
</dbReference>
<keyword evidence="2" id="KW-1133">Transmembrane helix</keyword>